<reference evidence="3" key="2">
    <citation type="submission" date="2016-04" db="EMBL/GenBank/DDBJ databases">
        <title>Complete Genome and Plasmid Sequences for Rhodococcus fascians D188 and Draft Sequences for Rhodococcus spp. Isolates PBTS 1 and PBTS 2.</title>
        <authorList>
            <person name="Stamer R."/>
            <person name="Vereecke D."/>
            <person name="Zhang Y."/>
            <person name="Schilkey F."/>
            <person name="Devitt N."/>
            <person name="Randall J."/>
        </authorList>
    </citation>
    <scope>NUCLEOTIDE SEQUENCE [LARGE SCALE GENOMIC DNA]</scope>
    <source>
        <strain evidence="3">PBTS2</strain>
    </source>
</reference>
<dbReference type="KEGG" id="rhs:A3Q41_01921"/>
<dbReference type="InterPro" id="IPR000073">
    <property type="entry name" value="AB_hydrolase_1"/>
</dbReference>
<dbReference type="GO" id="GO:0046503">
    <property type="term" value="P:glycerolipid catabolic process"/>
    <property type="evidence" value="ECO:0007669"/>
    <property type="project" value="TreeGrafter"/>
</dbReference>
<dbReference type="InterPro" id="IPR050471">
    <property type="entry name" value="AB_hydrolase"/>
</dbReference>
<dbReference type="Gene3D" id="3.40.50.1820">
    <property type="entry name" value="alpha/beta hydrolase"/>
    <property type="match status" value="1"/>
</dbReference>
<proteinExistence type="predicted"/>
<gene>
    <name evidence="2" type="primary">dehH1</name>
    <name evidence="2" type="ORF">A3Q41_01921</name>
</gene>
<feature type="domain" description="AB hydrolase-1" evidence="1">
    <location>
        <begin position="31"/>
        <end position="133"/>
    </location>
</feature>
<keyword evidence="2" id="KW-0378">Hydrolase</keyword>
<sequence length="270" mass="28966">MDSTGDNRGVEYASNADDGTQIAYTVVGSGPPLLMVHGSFLTHTIWRTFGYVKALRGTRQLILVDSRGHGRSEKPHTPDAYAMANIVGDLTSVLDAVGAPTVDYLGYSFGARAGLALTAARPERVRSLAVGGGSHGAQAGAFDRLFFPGCADVLERSGMDGFLEAWNAHRMFPIDPGTRAVFSANDAQAMAAYIRACDADPGLPDEVLQHFTPPSLFYVGSEDRTRLDDTRAAAALVPDSELHIVRGFDHATTMAASAEVLEFLERFWSN</sequence>
<dbReference type="Pfam" id="PF00561">
    <property type="entry name" value="Abhydrolase_1"/>
    <property type="match status" value="1"/>
</dbReference>
<dbReference type="EC" id="3.8.1.3" evidence="2"/>
<dbReference type="EMBL" id="CP015220">
    <property type="protein sequence ID" value="AMY23224.1"/>
    <property type="molecule type" value="Genomic_DNA"/>
</dbReference>
<dbReference type="SUPFAM" id="SSF53474">
    <property type="entry name" value="alpha/beta-Hydrolases"/>
    <property type="match status" value="1"/>
</dbReference>
<dbReference type="RefSeq" id="WP_371829157.1">
    <property type="nucleotide sequence ID" value="NZ_CP015220.1"/>
</dbReference>
<reference evidence="2 3" key="1">
    <citation type="journal article" date="2016" name="Genome Announc.">
        <title>Complete Genome and Plasmid Sequences for Rhodococcus fascians D188 and Draft Sequences for Rhodococcus Isolates PBTS 1 and PBTS 2.</title>
        <authorList>
            <person name="Stamler R.A."/>
            <person name="Vereecke D."/>
            <person name="Zhang Y."/>
            <person name="Schilkey F."/>
            <person name="Devitt N."/>
            <person name="Randall J.J."/>
        </authorList>
    </citation>
    <scope>NUCLEOTIDE SEQUENCE [LARGE SCALE GENOMIC DNA]</scope>
    <source>
        <strain evidence="2 3">PBTS2</strain>
    </source>
</reference>
<dbReference type="Proteomes" id="UP000076038">
    <property type="component" value="Chromosome"/>
</dbReference>
<dbReference type="GO" id="GO:0018785">
    <property type="term" value="F:haloacetate dehalogenase activity"/>
    <property type="evidence" value="ECO:0007669"/>
    <property type="project" value="UniProtKB-EC"/>
</dbReference>
<dbReference type="GO" id="GO:0004806">
    <property type="term" value="F:triacylglycerol lipase activity"/>
    <property type="evidence" value="ECO:0007669"/>
    <property type="project" value="TreeGrafter"/>
</dbReference>
<evidence type="ECO:0000313" key="2">
    <source>
        <dbReference type="EMBL" id="AMY23224.1"/>
    </source>
</evidence>
<evidence type="ECO:0000313" key="3">
    <source>
        <dbReference type="Proteomes" id="UP000076038"/>
    </source>
</evidence>
<dbReference type="PANTHER" id="PTHR43433">
    <property type="entry name" value="HYDROLASE, ALPHA/BETA FOLD FAMILY PROTEIN"/>
    <property type="match status" value="1"/>
</dbReference>
<keyword evidence="3" id="KW-1185">Reference proteome</keyword>
<protein>
    <submittedName>
        <fullName evidence="2">Haloacetate dehalogenase H-1</fullName>
        <ecNumber evidence="2">3.8.1.3</ecNumber>
    </submittedName>
</protein>
<dbReference type="PATRIC" id="fig|1653479.3.peg.1943"/>
<dbReference type="InterPro" id="IPR029058">
    <property type="entry name" value="AB_hydrolase_fold"/>
</dbReference>
<dbReference type="AlphaFoldDB" id="A0A143QJV0"/>
<accession>A0A143QJV0</accession>
<evidence type="ECO:0000259" key="1">
    <source>
        <dbReference type="Pfam" id="PF00561"/>
    </source>
</evidence>
<name>A0A143QJV0_RHOFA</name>
<organism evidence="2 3">
    <name type="scientific">Rhodococcoides fascians</name>
    <name type="common">Rhodococcus fascians</name>
    <dbReference type="NCBI Taxonomy" id="1828"/>
    <lineage>
        <taxon>Bacteria</taxon>
        <taxon>Bacillati</taxon>
        <taxon>Actinomycetota</taxon>
        <taxon>Actinomycetes</taxon>
        <taxon>Mycobacteriales</taxon>
        <taxon>Nocardiaceae</taxon>
        <taxon>Rhodococcoides</taxon>
    </lineage>
</organism>
<dbReference type="PANTHER" id="PTHR43433:SF5">
    <property type="entry name" value="AB HYDROLASE-1 DOMAIN-CONTAINING PROTEIN"/>
    <property type="match status" value="1"/>
</dbReference>